<dbReference type="Proteomes" id="UP001059596">
    <property type="component" value="Unassembled WGS sequence"/>
</dbReference>
<keyword evidence="1" id="KW-1133">Transmembrane helix</keyword>
<evidence type="ECO:0000313" key="2">
    <source>
        <dbReference type="EMBL" id="KAI8038151.1"/>
    </source>
</evidence>
<evidence type="ECO:0000256" key="1">
    <source>
        <dbReference type="SAM" id="Phobius"/>
    </source>
</evidence>
<evidence type="ECO:0000313" key="3">
    <source>
        <dbReference type="Proteomes" id="UP001059596"/>
    </source>
</evidence>
<proteinExistence type="predicted"/>
<reference evidence="2" key="1">
    <citation type="journal article" date="2023" name="Genome Biol. Evol.">
        <title>Long-read-based Genome Assembly of Drosophila gunungcola Reveals Fewer Chemosensory Genes in Flower-breeding Species.</title>
        <authorList>
            <person name="Negi A."/>
            <person name="Liao B.Y."/>
            <person name="Yeh S.D."/>
        </authorList>
    </citation>
    <scope>NUCLEOTIDE SEQUENCE</scope>
    <source>
        <strain evidence="2">Sukarami</strain>
    </source>
</reference>
<keyword evidence="1" id="KW-0472">Membrane</keyword>
<name>A0A9Q0BNB3_9MUSC</name>
<sequence>MSAEDEKLEEFLKENECEDIREYLKDAQIRYSDLKYIITEENLREAVPPLGPRLRFREKLLSWRKAEKCGPLKYLWSMRFVYLFVYLLPFQYMYVNNSKSYIRLKYV</sequence>
<dbReference type="InterPro" id="IPR013761">
    <property type="entry name" value="SAM/pointed_sf"/>
</dbReference>
<keyword evidence="1" id="KW-0812">Transmembrane</keyword>
<gene>
    <name evidence="2" type="ORF">M5D96_008839</name>
</gene>
<keyword evidence="3" id="KW-1185">Reference proteome</keyword>
<accession>A0A9Q0BNB3</accession>
<feature type="transmembrane region" description="Helical" evidence="1">
    <location>
        <begin position="74"/>
        <end position="95"/>
    </location>
</feature>
<protein>
    <submittedName>
        <fullName evidence="2">Uncharacterized protein</fullName>
    </submittedName>
</protein>
<dbReference type="EMBL" id="JAMKOV010000008">
    <property type="protein sequence ID" value="KAI8038151.1"/>
    <property type="molecule type" value="Genomic_DNA"/>
</dbReference>
<organism evidence="2 3">
    <name type="scientific">Drosophila gunungcola</name>
    <name type="common">fruit fly</name>
    <dbReference type="NCBI Taxonomy" id="103775"/>
    <lineage>
        <taxon>Eukaryota</taxon>
        <taxon>Metazoa</taxon>
        <taxon>Ecdysozoa</taxon>
        <taxon>Arthropoda</taxon>
        <taxon>Hexapoda</taxon>
        <taxon>Insecta</taxon>
        <taxon>Pterygota</taxon>
        <taxon>Neoptera</taxon>
        <taxon>Endopterygota</taxon>
        <taxon>Diptera</taxon>
        <taxon>Brachycera</taxon>
        <taxon>Muscomorpha</taxon>
        <taxon>Ephydroidea</taxon>
        <taxon>Drosophilidae</taxon>
        <taxon>Drosophila</taxon>
        <taxon>Sophophora</taxon>
    </lineage>
</organism>
<comment type="caution">
    <text evidence="2">The sequence shown here is derived from an EMBL/GenBank/DDBJ whole genome shotgun (WGS) entry which is preliminary data.</text>
</comment>
<dbReference type="Gene3D" id="1.10.150.50">
    <property type="entry name" value="Transcription Factor, Ets-1"/>
    <property type="match status" value="1"/>
</dbReference>
<dbReference type="AlphaFoldDB" id="A0A9Q0BNB3"/>